<keyword evidence="3" id="KW-0949">S-adenosyl-L-methionine</keyword>
<dbReference type="RefSeq" id="WP_162490802.1">
    <property type="nucleotide sequence ID" value="NZ_CWKH01000001.1"/>
</dbReference>
<evidence type="ECO:0000313" key="5">
    <source>
        <dbReference type="EMBL" id="CRZ16075.1"/>
    </source>
</evidence>
<dbReference type="Pfam" id="PF13649">
    <property type="entry name" value="Methyltransf_25"/>
    <property type="match status" value="1"/>
</dbReference>
<dbReference type="SUPFAM" id="SSF53335">
    <property type="entry name" value="S-adenosyl-L-methionine-dependent methyltransferases"/>
    <property type="match status" value="1"/>
</dbReference>
<feature type="domain" description="Methyltransferase" evidence="4">
    <location>
        <begin position="42"/>
        <end position="136"/>
    </location>
</feature>
<organism evidence="5 6">
    <name type="scientific">Mycolicibacterium neworleansense</name>
    <dbReference type="NCBI Taxonomy" id="146018"/>
    <lineage>
        <taxon>Bacteria</taxon>
        <taxon>Bacillati</taxon>
        <taxon>Actinomycetota</taxon>
        <taxon>Actinomycetes</taxon>
        <taxon>Mycobacteriales</taxon>
        <taxon>Mycobacteriaceae</taxon>
        <taxon>Mycolicibacterium</taxon>
    </lineage>
</organism>
<dbReference type="AlphaFoldDB" id="A0A0H5RPH6"/>
<gene>
    <name evidence="5" type="ORF">BN2156_02939</name>
</gene>
<dbReference type="PANTHER" id="PTHR43464:SF19">
    <property type="entry name" value="UBIQUINONE BIOSYNTHESIS O-METHYLTRANSFERASE, MITOCHONDRIAL"/>
    <property type="match status" value="1"/>
</dbReference>
<name>A0A0H5RPH6_9MYCO</name>
<dbReference type="GO" id="GO:0008168">
    <property type="term" value="F:methyltransferase activity"/>
    <property type="evidence" value="ECO:0007669"/>
    <property type="project" value="UniProtKB-KW"/>
</dbReference>
<sequence>MTQPYMDWDAAYRQDTPPPWSIGEPQPELARLIEQGKVHGEVLDSGCGHAALSLALAAKGYHVVGLDASATAVAAAAATAAEQGLTTVTFAQADMTDFGGYDGRFDTVLDSGLLHALPIEGRQSYIRAIHRASAPGAVLFILAFATRPFGGTTPGPTGFTADELRDTVATCWTVDEVRPAKLYGNDTPAAGGPASLPGVERDGAGHITMPGFLLSAHKDG</sequence>
<evidence type="ECO:0000256" key="2">
    <source>
        <dbReference type="ARBA" id="ARBA00022679"/>
    </source>
</evidence>
<keyword evidence="1 5" id="KW-0489">Methyltransferase</keyword>
<reference evidence="6" key="1">
    <citation type="submission" date="2015-07" db="EMBL/GenBank/DDBJ databases">
        <authorList>
            <person name="Urmite Genomes"/>
        </authorList>
    </citation>
    <scope>NUCLEOTIDE SEQUENCE [LARGE SCALE GENOMIC DNA]</scope>
    <source>
        <strain evidence="6">type strain: ATCC 49404</strain>
    </source>
</reference>
<dbReference type="EMBL" id="CWKH01000001">
    <property type="protein sequence ID" value="CRZ16075.1"/>
    <property type="molecule type" value="Genomic_DNA"/>
</dbReference>
<dbReference type="Proteomes" id="UP000199147">
    <property type="component" value="Unassembled WGS sequence"/>
</dbReference>
<dbReference type="PANTHER" id="PTHR43464">
    <property type="entry name" value="METHYLTRANSFERASE"/>
    <property type="match status" value="1"/>
</dbReference>
<dbReference type="InterPro" id="IPR029063">
    <property type="entry name" value="SAM-dependent_MTases_sf"/>
</dbReference>
<evidence type="ECO:0000256" key="3">
    <source>
        <dbReference type="ARBA" id="ARBA00022691"/>
    </source>
</evidence>
<proteinExistence type="predicted"/>
<dbReference type="Gene3D" id="3.40.50.150">
    <property type="entry name" value="Vaccinia Virus protein VP39"/>
    <property type="match status" value="1"/>
</dbReference>
<evidence type="ECO:0000259" key="4">
    <source>
        <dbReference type="Pfam" id="PF13649"/>
    </source>
</evidence>
<keyword evidence="2 5" id="KW-0808">Transferase</keyword>
<protein>
    <submittedName>
        <fullName evidence="5">Thiopurine S-methyltransferase (Tpmt) superfamily protein</fullName>
    </submittedName>
</protein>
<dbReference type="InterPro" id="IPR041698">
    <property type="entry name" value="Methyltransf_25"/>
</dbReference>
<keyword evidence="6" id="KW-1185">Reference proteome</keyword>
<dbReference type="GO" id="GO:0032259">
    <property type="term" value="P:methylation"/>
    <property type="evidence" value="ECO:0007669"/>
    <property type="project" value="UniProtKB-KW"/>
</dbReference>
<accession>A0A0H5RPH6</accession>
<evidence type="ECO:0000256" key="1">
    <source>
        <dbReference type="ARBA" id="ARBA00022603"/>
    </source>
</evidence>
<dbReference type="STRING" id="146018.BN2156_02939"/>
<dbReference type="CDD" id="cd02440">
    <property type="entry name" value="AdoMet_MTases"/>
    <property type="match status" value="1"/>
</dbReference>
<evidence type="ECO:0000313" key="6">
    <source>
        <dbReference type="Proteomes" id="UP000199147"/>
    </source>
</evidence>